<keyword evidence="13" id="KW-1185">Reference proteome</keyword>
<evidence type="ECO:0000313" key="12">
    <source>
        <dbReference type="EMBL" id="QIM74104.1"/>
    </source>
</evidence>
<dbReference type="GO" id="GO:0019031">
    <property type="term" value="C:viral envelope"/>
    <property type="evidence" value="ECO:0007669"/>
    <property type="project" value="UniProtKB-KW"/>
</dbReference>
<feature type="domain" description="Spike glycoprotein G central" evidence="11">
    <location>
        <begin position="258"/>
        <end position="374"/>
    </location>
</feature>
<keyword evidence="2 9" id="KW-0812">Transmembrane</keyword>
<keyword evidence="7 9" id="KW-0472">Membrane</keyword>
<name>A0A858HQQ2_9RHAB</name>
<sequence length="512" mass="57913">MKAEWLCILAGLALGDLIPVCGPLTKWTPATILPSMCDIEDSIGHDDGVPVRITQLSMSTTDPEVMGFLCTKLILTTRCTYYWYFHSTVERLIIKEPVSTQECLDQLTKINQADGDEPIPYFPSEECVWQLGVSVIDKKHPIILIKPHSVMLDLRENKLVDNVFLNNRCKEAICDTIHENVKWIRKGTTDLCTQSQVTEGTIYTTKQNTKYLQGTLLPPIPMSQMCWETICGRPTLRTPQGIPIWINVNELITGVARCSEGINSVTFLKPQAAEIEELALLQNTMDWIICQMAVRNFNSNQSAIDLPRVLNLLQPHRPGVHPVYQMFNQTLKTASCPYVNGTYQTSRRGNQLGIGSHGNPIPWYFWNSISSGPNEFCKASGPNGISRDIDCRVIKPYKRASALQHYLSDKESLTMMFPEVGLTHDLPQETLVKLLNPKKTVISFTSMLESLDHAWVYFKLSILYWIVSVLLVIGIVWILPWTKVGIVRCCCQLRSSQLVNDSDRRELELMPI</sequence>
<evidence type="ECO:0000259" key="11">
    <source>
        <dbReference type="Pfam" id="PF24833"/>
    </source>
</evidence>
<proteinExistence type="predicted"/>
<evidence type="ECO:0000256" key="4">
    <source>
        <dbReference type="ARBA" id="ARBA00022844"/>
    </source>
</evidence>
<accession>A0A858HQQ2</accession>
<keyword evidence="6 9" id="KW-1133">Transmembrane helix</keyword>
<comment type="subcellular location">
    <subcellularLocation>
        <location evidence="1">Virion membrane</location>
        <topology evidence="1">Single-pass type I membrane protein</topology>
    </subcellularLocation>
</comment>
<feature type="transmembrane region" description="Helical" evidence="9">
    <location>
        <begin position="455"/>
        <end position="479"/>
    </location>
</feature>
<dbReference type="SUPFAM" id="SSF161008">
    <property type="entry name" value="Viral glycoprotein ectodomain-like"/>
    <property type="match status" value="1"/>
</dbReference>
<evidence type="ECO:0000256" key="9">
    <source>
        <dbReference type="SAM" id="Phobius"/>
    </source>
</evidence>
<evidence type="ECO:0000256" key="3">
    <source>
        <dbReference type="ARBA" id="ARBA00022729"/>
    </source>
</evidence>
<dbReference type="InterPro" id="IPR055447">
    <property type="entry name" value="Rhabdo_glycop_CD"/>
</dbReference>
<dbReference type="InterPro" id="IPR001903">
    <property type="entry name" value="Rhabdo_glycop_FD"/>
</dbReference>
<protein>
    <submittedName>
        <fullName evidence="12">Glycoprotein</fullName>
    </submittedName>
</protein>
<organism evidence="12 13">
    <name type="scientific">Rattus tanezumi rhabdovirus 1</name>
    <dbReference type="NCBI Taxonomy" id="3071238"/>
    <lineage>
        <taxon>Viruses</taxon>
        <taxon>Riboviria</taxon>
        <taxon>Orthornavirae</taxon>
        <taxon>Negarnaviricota</taxon>
        <taxon>Haploviricotina</taxon>
        <taxon>Monjiviricetes</taxon>
        <taxon>Mononegavirales</taxon>
        <taxon>Rhabdoviridae</taxon>
        <taxon>Alpharhabdovirinae</taxon>
        <taxon>Alphanemrhavirus</taxon>
        <taxon>Alphanemrhavirus bangkok</taxon>
    </lineage>
</organism>
<dbReference type="Proteomes" id="UP001162009">
    <property type="component" value="Segment"/>
</dbReference>
<keyword evidence="8" id="KW-0325">Glycoprotein</keyword>
<evidence type="ECO:0000313" key="13">
    <source>
        <dbReference type="Proteomes" id="UP001162009"/>
    </source>
</evidence>
<evidence type="ECO:0000256" key="8">
    <source>
        <dbReference type="ARBA" id="ARBA00023180"/>
    </source>
</evidence>
<evidence type="ECO:0000256" key="6">
    <source>
        <dbReference type="ARBA" id="ARBA00022989"/>
    </source>
</evidence>
<dbReference type="EMBL" id="MT085340">
    <property type="protein sequence ID" value="QIM74104.1"/>
    <property type="molecule type" value="Viral_cRNA"/>
</dbReference>
<evidence type="ECO:0000256" key="2">
    <source>
        <dbReference type="ARBA" id="ARBA00022692"/>
    </source>
</evidence>
<keyword evidence="5" id="KW-0261">Viral envelope protein</keyword>
<keyword evidence="3" id="KW-0732">Signal</keyword>
<evidence type="ECO:0000256" key="5">
    <source>
        <dbReference type="ARBA" id="ARBA00022879"/>
    </source>
</evidence>
<keyword evidence="4" id="KW-0946">Virion</keyword>
<dbReference type="Pfam" id="PF24833">
    <property type="entry name" value="Rhabdo_glycop_CD"/>
    <property type="match status" value="1"/>
</dbReference>
<dbReference type="Pfam" id="PF00974">
    <property type="entry name" value="Rhabdo_glycop_FD"/>
    <property type="match status" value="1"/>
</dbReference>
<reference evidence="13" key="1">
    <citation type="journal article" date="2020" name="Res Sq">
        <title>Decoding the RNA viromes of rodent lungs provides new visions into the origin and evolution pattern of rodent-borne diseases in Mainland Southeast Asia.</title>
        <authorList>
            <person name="Wu Z."/>
            <person name="Han Y."/>
            <person name="Liu B."/>
            <person name="Li H."/>
            <person name="Zhu G."/>
            <person name="Latinne A."/>
            <person name="Dong J."/>
            <person name="Sun L."/>
            <person name="Du J."/>
            <person name="Zhou S."/>
            <person name="Chen M."/>
            <person name="Kritiyakan A."/>
            <person name="Jittapalapong S."/>
            <person name="Chaisiri K."/>
            <person name="Buchy P."/>
            <person name="Duong V."/>
            <person name="Yang J."/>
            <person name="Jiang J."/>
            <person name="Xu X."/>
            <person name="Zhou H."/>
            <person name="Yang F."/>
            <person name="Morand S."/>
            <person name="Daszak P."/>
            <person name="Jin Q."/>
        </authorList>
    </citation>
    <scope>NUCLEOTIDE SEQUENCE [LARGE SCALE GENOMIC DNA]</scope>
</reference>
<feature type="domain" description="Spike glycoprotein fusion" evidence="10">
    <location>
        <begin position="65"/>
        <end position="169"/>
    </location>
</feature>
<dbReference type="GO" id="GO:0055036">
    <property type="term" value="C:virion membrane"/>
    <property type="evidence" value="ECO:0007669"/>
    <property type="project" value="UniProtKB-SubCell"/>
</dbReference>
<evidence type="ECO:0000256" key="1">
    <source>
        <dbReference type="ARBA" id="ARBA00004563"/>
    </source>
</evidence>
<evidence type="ECO:0000256" key="7">
    <source>
        <dbReference type="ARBA" id="ARBA00023136"/>
    </source>
</evidence>
<evidence type="ECO:0000259" key="10">
    <source>
        <dbReference type="Pfam" id="PF00974"/>
    </source>
</evidence>